<evidence type="ECO:0000256" key="6">
    <source>
        <dbReference type="SAM" id="MobiDB-lite"/>
    </source>
</evidence>
<evidence type="ECO:0000256" key="1">
    <source>
        <dbReference type="ARBA" id="ARBA00001957"/>
    </source>
</evidence>
<dbReference type="InterPro" id="IPR000873">
    <property type="entry name" value="AMP-dep_synth/lig_dom"/>
</dbReference>
<dbReference type="InterPro" id="IPR006162">
    <property type="entry name" value="Ppantetheine_attach_site"/>
</dbReference>
<dbReference type="InterPro" id="IPR045851">
    <property type="entry name" value="AMP-bd_C_sf"/>
</dbReference>
<dbReference type="InterPro" id="IPR010060">
    <property type="entry name" value="NRPS_synth"/>
</dbReference>
<dbReference type="InterPro" id="IPR001242">
    <property type="entry name" value="Condensation_dom"/>
</dbReference>
<reference evidence="9" key="1">
    <citation type="journal article" date="2019" name="Int. J. Syst. Evol. Microbiol.">
        <title>The Global Catalogue of Microorganisms (GCM) 10K type strain sequencing project: providing services to taxonomists for standard genome sequencing and annotation.</title>
        <authorList>
            <consortium name="The Broad Institute Genomics Platform"/>
            <consortium name="The Broad Institute Genome Sequencing Center for Infectious Disease"/>
            <person name="Wu L."/>
            <person name="Ma J."/>
        </authorList>
    </citation>
    <scope>NUCLEOTIDE SEQUENCE [LARGE SCALE GENOMIC DNA]</scope>
    <source>
        <strain evidence="9">CGMCC 4.7645</strain>
    </source>
</reference>
<feature type="region of interest" description="Disordered" evidence="6">
    <location>
        <begin position="501"/>
        <end position="521"/>
    </location>
</feature>
<dbReference type="Gene3D" id="3.40.50.980">
    <property type="match status" value="2"/>
</dbReference>
<feature type="domain" description="Carrier" evidence="7">
    <location>
        <begin position="521"/>
        <end position="595"/>
    </location>
</feature>
<comment type="cofactor">
    <cofactor evidence="1">
        <name>pantetheine 4'-phosphate</name>
        <dbReference type="ChEBI" id="CHEBI:47942"/>
    </cofactor>
</comment>
<evidence type="ECO:0000256" key="4">
    <source>
        <dbReference type="ARBA" id="ARBA00022737"/>
    </source>
</evidence>
<dbReference type="InterPro" id="IPR023213">
    <property type="entry name" value="CAT-like_dom_sf"/>
</dbReference>
<comment type="caution">
    <text evidence="8">The sequence shown here is derived from an EMBL/GenBank/DDBJ whole genome shotgun (WGS) entry which is preliminary data.</text>
</comment>
<dbReference type="Proteomes" id="UP001597417">
    <property type="component" value="Unassembled WGS sequence"/>
</dbReference>
<dbReference type="SUPFAM" id="SSF56801">
    <property type="entry name" value="Acetyl-CoA synthetase-like"/>
    <property type="match status" value="1"/>
</dbReference>
<evidence type="ECO:0000256" key="2">
    <source>
        <dbReference type="ARBA" id="ARBA00022450"/>
    </source>
</evidence>
<dbReference type="SUPFAM" id="SSF52777">
    <property type="entry name" value="CoA-dependent acyltransferases"/>
    <property type="match status" value="2"/>
</dbReference>
<keyword evidence="9" id="KW-1185">Reference proteome</keyword>
<dbReference type="InterPro" id="IPR036736">
    <property type="entry name" value="ACP-like_sf"/>
</dbReference>
<dbReference type="PROSITE" id="PS00455">
    <property type="entry name" value="AMP_BINDING"/>
    <property type="match status" value="1"/>
</dbReference>
<dbReference type="SUPFAM" id="SSF47336">
    <property type="entry name" value="ACP-like"/>
    <property type="match status" value="1"/>
</dbReference>
<dbReference type="Gene3D" id="3.30.559.10">
    <property type="entry name" value="Chloramphenicol acetyltransferase-like domain"/>
    <property type="match status" value="1"/>
</dbReference>
<name>A0ABW5FL41_9PSEU</name>
<dbReference type="PROSITE" id="PS50075">
    <property type="entry name" value="CARRIER"/>
    <property type="match status" value="1"/>
</dbReference>
<dbReference type="NCBIfam" id="TIGR01720">
    <property type="entry name" value="NRPS-para261"/>
    <property type="match status" value="1"/>
</dbReference>
<dbReference type="InterPro" id="IPR025110">
    <property type="entry name" value="AMP-bd_C"/>
</dbReference>
<evidence type="ECO:0000259" key="7">
    <source>
        <dbReference type="PROSITE" id="PS50075"/>
    </source>
</evidence>
<dbReference type="PANTHER" id="PTHR45527:SF1">
    <property type="entry name" value="FATTY ACID SYNTHASE"/>
    <property type="match status" value="1"/>
</dbReference>
<keyword evidence="4" id="KW-0677">Repeat</keyword>
<dbReference type="InterPro" id="IPR009081">
    <property type="entry name" value="PP-bd_ACP"/>
</dbReference>
<dbReference type="EMBL" id="JBHUKR010000004">
    <property type="protein sequence ID" value="MFD2415743.1"/>
    <property type="molecule type" value="Genomic_DNA"/>
</dbReference>
<evidence type="ECO:0000313" key="9">
    <source>
        <dbReference type="Proteomes" id="UP001597417"/>
    </source>
</evidence>
<keyword evidence="5" id="KW-0045">Antibiotic biosynthesis</keyword>
<evidence type="ECO:0000256" key="5">
    <source>
        <dbReference type="ARBA" id="ARBA00023194"/>
    </source>
</evidence>
<dbReference type="Gene3D" id="3.30.559.30">
    <property type="entry name" value="Nonribosomal peptide synthetase, condensation domain"/>
    <property type="match status" value="1"/>
</dbReference>
<dbReference type="InterPro" id="IPR010071">
    <property type="entry name" value="AA_adenyl_dom"/>
</dbReference>
<keyword evidence="2" id="KW-0596">Phosphopantetheine</keyword>
<protein>
    <submittedName>
        <fullName evidence="8">Amino acid adenylation domain-containing protein</fullName>
    </submittedName>
</protein>
<dbReference type="Pfam" id="PF13193">
    <property type="entry name" value="AMP-binding_C"/>
    <property type="match status" value="1"/>
</dbReference>
<dbReference type="Gene3D" id="2.30.38.10">
    <property type="entry name" value="Luciferase, Domain 3"/>
    <property type="match status" value="1"/>
</dbReference>
<dbReference type="Pfam" id="PF00668">
    <property type="entry name" value="Condensation"/>
    <property type="match status" value="1"/>
</dbReference>
<sequence>MKTGQRSPAERYRSPGEQSAVTSELFARQVVLGGADDAVVAEGESLSYAELEARANRLARYLVSVGVGPERLVGVMLPRSTELVVALLAVHKAGGAYVPLDPGYPVDRLEFMVADSAPVCVMTTRELAGRLPEGSPPVVVDDPAVSRAIAEFSNTPVLAGERLAPLSVDSPAWVIYTSGSTGRPKAVVVTHRGIETMVAEQSERFAIGRGTRLLQFASLSFDVAAAEIYGTLLCGGCLVLADVTLAGLPGVVAARGVTHLMIPPVALGTLPEGALPEGMTLIVGADACPPELVERWAPGRRMFNAYGPTEATVNVTISEPLSPGDAVVPIGRPIAGTRVFVLDQWLRPVPEGVIGELYVAGAGLARGYLGRAALTADRFVACPFGPPGTRLYRTGDQVRRNQHGELVFAGRTDGQVKVRGFRIELGEIEAALWRHPAVAQAAVIVREDRPGDRRLVAYVVPGGEPAPADELRRQVAGLLPEYMVPSAFVTLDKLPVTPNGKLDRDGLPAPGNEVEAEVADGPRDAREEILRGLFAEVLNLSHVNPGQDFFALGGDSIIAIELVAAARRAGLVLTVREVVELRTVAALASVAAWDESPAAEPDDDDGEFGPLPIMGWLRELTDHYDGFNQSVAVRLPRGIRRDDLEAALRAVVDHHESLRQRLTVTPDGQWRFTVQPAGEPAVGRLLRRVDLAGASDDEIATTTAAEAEAARDRLSPRDGLPLQAVWFDLGQARPGRLLVVVHHLSVDVVSWRILVPDLASAWRHAAAGDTPLLDPVPTPARTWARGLAVESCRSGRVAELGTWQRLLAGVEPPLGNRKLDPAVDVAGTLRYLSTSLPVEQTVPLLTTAPAAFHAGVTDVLLTGLAIAVNRWRDRTGGAVLLDLEGHGRQDVVPGADLSRTVGWFTSMYPVRLDPGPAGRQAISAGGPAIGRALRAVREQLRAIPDHGIGFGLLRYLNPETAPALAALPVPQLGFNYVGRFGVSSGDSAGEDWGQVDDIGKPPILDPAQAVPHVLEINAAAIDGPDGPSLSVTWAWPEALLAEPDVAELAEAWFDVLRALARHSLDPSAGGLTPSDLSIELAQAEIDELEAELEAEQGALE</sequence>
<dbReference type="Pfam" id="PF00501">
    <property type="entry name" value="AMP-binding"/>
    <property type="match status" value="1"/>
</dbReference>
<proteinExistence type="predicted"/>
<dbReference type="Gene3D" id="3.30.300.30">
    <property type="match status" value="1"/>
</dbReference>
<dbReference type="RefSeq" id="WP_378261812.1">
    <property type="nucleotide sequence ID" value="NZ_JBHUKR010000004.1"/>
</dbReference>
<dbReference type="PANTHER" id="PTHR45527">
    <property type="entry name" value="NONRIBOSOMAL PEPTIDE SYNTHETASE"/>
    <property type="match status" value="1"/>
</dbReference>
<accession>A0ABW5FL41</accession>
<evidence type="ECO:0000256" key="3">
    <source>
        <dbReference type="ARBA" id="ARBA00022553"/>
    </source>
</evidence>
<gene>
    <name evidence="8" type="ORF">ACFSXZ_05315</name>
</gene>
<evidence type="ECO:0000313" key="8">
    <source>
        <dbReference type="EMBL" id="MFD2415743.1"/>
    </source>
</evidence>
<dbReference type="NCBIfam" id="TIGR01733">
    <property type="entry name" value="AA-adenyl-dom"/>
    <property type="match status" value="1"/>
</dbReference>
<organism evidence="8 9">
    <name type="scientific">Amycolatopsis pigmentata</name>
    <dbReference type="NCBI Taxonomy" id="450801"/>
    <lineage>
        <taxon>Bacteria</taxon>
        <taxon>Bacillati</taxon>
        <taxon>Actinomycetota</taxon>
        <taxon>Actinomycetes</taxon>
        <taxon>Pseudonocardiales</taxon>
        <taxon>Pseudonocardiaceae</taxon>
        <taxon>Amycolatopsis</taxon>
    </lineage>
</organism>
<keyword evidence="3" id="KW-0597">Phosphoprotein</keyword>
<dbReference type="InterPro" id="IPR020845">
    <property type="entry name" value="AMP-binding_CS"/>
</dbReference>
<dbReference type="PROSITE" id="PS00012">
    <property type="entry name" value="PHOSPHOPANTETHEINE"/>
    <property type="match status" value="1"/>
</dbReference>
<dbReference type="Pfam" id="PF00550">
    <property type="entry name" value="PP-binding"/>
    <property type="match status" value="1"/>
</dbReference>
<dbReference type="CDD" id="cd17652">
    <property type="entry name" value="A_NRPS_CmdD_like"/>
    <property type="match status" value="1"/>
</dbReference>
<dbReference type="Gene3D" id="1.10.1200.10">
    <property type="entry name" value="ACP-like"/>
    <property type="match status" value="1"/>
</dbReference>